<name>A0A1H0K6J9_9HYPH</name>
<accession>A0A1H0K6J9</accession>
<proteinExistence type="predicted"/>
<dbReference type="AlphaFoldDB" id="A0A1H0K6J9"/>
<dbReference type="EMBL" id="FNHS01000025">
    <property type="protein sequence ID" value="SDO51516.1"/>
    <property type="molecule type" value="Genomic_DNA"/>
</dbReference>
<sequence length="61" mass="6961">MTSDTQPIPFLDALRRIEELTRRIRQGGLAHFDSLEADMAEVREIRSVLAQRIAGIRRARG</sequence>
<reference evidence="2" key="1">
    <citation type="submission" date="2016-10" db="EMBL/GenBank/DDBJ databases">
        <authorList>
            <person name="Varghese N."/>
            <person name="Submissions S."/>
        </authorList>
    </citation>
    <scope>NUCLEOTIDE SEQUENCE [LARGE SCALE GENOMIC DNA]</scope>
    <source>
        <strain evidence="2">BL47</strain>
    </source>
</reference>
<dbReference type="Proteomes" id="UP000198704">
    <property type="component" value="Unassembled WGS sequence"/>
</dbReference>
<organism evidence="1 2">
    <name type="scientific">Methylobacterium phyllostachyos</name>
    <dbReference type="NCBI Taxonomy" id="582672"/>
    <lineage>
        <taxon>Bacteria</taxon>
        <taxon>Pseudomonadati</taxon>
        <taxon>Pseudomonadota</taxon>
        <taxon>Alphaproteobacteria</taxon>
        <taxon>Hyphomicrobiales</taxon>
        <taxon>Methylobacteriaceae</taxon>
        <taxon>Methylobacterium</taxon>
    </lineage>
</organism>
<keyword evidence="2" id="KW-1185">Reference proteome</keyword>
<dbReference type="RefSeq" id="WP_091722188.1">
    <property type="nucleotide sequence ID" value="NZ_FNHS01000025.1"/>
</dbReference>
<gene>
    <name evidence="1" type="ORF">SAMN05216360_12518</name>
</gene>
<evidence type="ECO:0000313" key="1">
    <source>
        <dbReference type="EMBL" id="SDO51516.1"/>
    </source>
</evidence>
<evidence type="ECO:0000313" key="2">
    <source>
        <dbReference type="Proteomes" id="UP000198704"/>
    </source>
</evidence>
<protein>
    <submittedName>
        <fullName evidence="1">Uncharacterized protein</fullName>
    </submittedName>
</protein>